<evidence type="ECO:0000313" key="2">
    <source>
        <dbReference type="Proteomes" id="UP001596432"/>
    </source>
</evidence>
<dbReference type="Proteomes" id="UP001596432">
    <property type="component" value="Unassembled WGS sequence"/>
</dbReference>
<comment type="caution">
    <text evidence="1">The sequence shown here is derived from an EMBL/GenBank/DDBJ whole genome shotgun (WGS) entry which is preliminary data.</text>
</comment>
<dbReference type="RefSeq" id="WP_274325453.1">
    <property type="nucleotide sequence ID" value="NZ_CP118158.1"/>
</dbReference>
<dbReference type="GeneID" id="78820151"/>
<organism evidence="1 2">
    <name type="scientific">Halosimplex aquaticum</name>
    <dbReference type="NCBI Taxonomy" id="3026162"/>
    <lineage>
        <taxon>Archaea</taxon>
        <taxon>Methanobacteriati</taxon>
        <taxon>Methanobacteriota</taxon>
        <taxon>Stenosarchaea group</taxon>
        <taxon>Halobacteria</taxon>
        <taxon>Halobacteriales</taxon>
        <taxon>Haloarculaceae</taxon>
        <taxon>Halosimplex</taxon>
    </lineage>
</organism>
<keyword evidence="2" id="KW-1185">Reference proteome</keyword>
<accession>A0ABD5Y3H4</accession>
<evidence type="ECO:0000313" key="1">
    <source>
        <dbReference type="EMBL" id="MFC7139885.1"/>
    </source>
</evidence>
<sequence>MSLLTRMTAHWGISLGPLESTLKADLGETLVGLASYEDGEYDVLYRDEAASSQ</sequence>
<dbReference type="EMBL" id="JBHTAS010000001">
    <property type="protein sequence ID" value="MFC7139885.1"/>
    <property type="molecule type" value="Genomic_DNA"/>
</dbReference>
<name>A0ABD5Y3H4_9EURY</name>
<dbReference type="AlphaFoldDB" id="A0ABD5Y3H4"/>
<protein>
    <submittedName>
        <fullName evidence="1">Uncharacterized protein</fullName>
    </submittedName>
</protein>
<proteinExistence type="predicted"/>
<reference evidence="1 2" key="1">
    <citation type="journal article" date="2019" name="Int. J. Syst. Evol. Microbiol.">
        <title>The Global Catalogue of Microorganisms (GCM) 10K type strain sequencing project: providing services to taxonomists for standard genome sequencing and annotation.</title>
        <authorList>
            <consortium name="The Broad Institute Genomics Platform"/>
            <consortium name="The Broad Institute Genome Sequencing Center for Infectious Disease"/>
            <person name="Wu L."/>
            <person name="Ma J."/>
        </authorList>
    </citation>
    <scope>NUCLEOTIDE SEQUENCE [LARGE SCALE GENOMIC DNA]</scope>
    <source>
        <strain evidence="1 2">XZYJT29</strain>
    </source>
</reference>
<gene>
    <name evidence="1" type="ORF">ACFQMA_08550</name>
</gene>